<sequence>MSDIIISSVGPTVSSQFNELRVATKFPIVELTSVYGVSDLRDVVITTGAGTVTNTSTEYSVNTTASGADSAILESAMRGRYEPGYAGEAGVAVRIPTLPTGNQIARWGLFDSQNGAFFGATSTNIFVAIRRAGVDTVINQSAWNVDKLDGTGPSGVTLTLSKGNIYQIVFTWYGYGVIEFRVVIPDPTTLAQEVITVNRFSPTGQTSFADPNQPIRAEINNAGTATSFNLFVGGRQYSILGKYEQTFRVTSERRTISNVTTTLTPVLSFARKTIFPTGSARTNSVEVNLEEINLIATSADLAYQIILGGTVNGTFVNYPTATTIIPNSETALLVNTTSTTITGGQVIFQGVTSGTGGNSRVLATAELLNFALPDNAIVTLAVVRIAGPSSNSVTASFSVTESW</sequence>
<reference evidence="1 2" key="1">
    <citation type="submission" date="2021-06" db="EMBL/GenBank/DDBJ databases">
        <title>Clostridia strains as spoilage organisms.</title>
        <authorList>
            <person name="Wambui J."/>
            <person name="Stephan R."/>
            <person name="Stevens M.J.A."/>
        </authorList>
    </citation>
    <scope>NUCLEOTIDE SEQUENCE [LARGE SCALE GENOMIC DNA]</scope>
    <source>
        <strain evidence="1 2">DSM 14204</strain>
    </source>
</reference>
<gene>
    <name evidence="1" type="ORF">KPL37_15465</name>
</gene>
<accession>A0ABS6BW16</accession>
<evidence type="ECO:0000313" key="2">
    <source>
        <dbReference type="Proteomes" id="UP000776252"/>
    </source>
</evidence>
<dbReference type="EMBL" id="JAHLDV010000048">
    <property type="protein sequence ID" value="MBU3161121.1"/>
    <property type="molecule type" value="Genomic_DNA"/>
</dbReference>
<proteinExistence type="predicted"/>
<name>A0ABS6BW16_9CLOT</name>
<evidence type="ECO:0000313" key="1">
    <source>
        <dbReference type="EMBL" id="MBU3161121.1"/>
    </source>
</evidence>
<comment type="caution">
    <text evidence="1">The sequence shown here is derived from an EMBL/GenBank/DDBJ whole genome shotgun (WGS) entry which is preliminary data.</text>
</comment>
<keyword evidence="2" id="KW-1185">Reference proteome</keyword>
<dbReference type="RefSeq" id="WP_216150822.1">
    <property type="nucleotide sequence ID" value="NZ_JAHLDV010000048.1"/>
</dbReference>
<protein>
    <submittedName>
        <fullName evidence="1">Uncharacterized protein</fullName>
    </submittedName>
</protein>
<dbReference type="Proteomes" id="UP000776252">
    <property type="component" value="Unassembled WGS sequence"/>
</dbReference>
<organism evidence="1 2">
    <name type="scientific">Clostridium frigoris</name>
    <dbReference type="NCBI Taxonomy" id="205327"/>
    <lineage>
        <taxon>Bacteria</taxon>
        <taxon>Bacillati</taxon>
        <taxon>Bacillota</taxon>
        <taxon>Clostridia</taxon>
        <taxon>Eubacteriales</taxon>
        <taxon>Clostridiaceae</taxon>
        <taxon>Clostridium</taxon>
    </lineage>
</organism>